<organism evidence="2 3">
    <name type="scientific">Streptomyces carpinensis</name>
    <dbReference type="NCBI Taxonomy" id="66369"/>
    <lineage>
        <taxon>Bacteria</taxon>
        <taxon>Bacillati</taxon>
        <taxon>Actinomycetota</taxon>
        <taxon>Actinomycetes</taxon>
        <taxon>Kitasatosporales</taxon>
        <taxon>Streptomycetaceae</taxon>
        <taxon>Streptomyces</taxon>
    </lineage>
</organism>
<dbReference type="EMBL" id="JBEPCU010000018">
    <property type="protein sequence ID" value="MER6975979.1"/>
    <property type="molecule type" value="Genomic_DNA"/>
</dbReference>
<evidence type="ECO:0000313" key="3">
    <source>
        <dbReference type="Proteomes" id="UP001458415"/>
    </source>
</evidence>
<dbReference type="RefSeq" id="WP_086731323.1">
    <property type="nucleotide sequence ID" value="NZ_MUBM01000571.1"/>
</dbReference>
<name>A0ABV1VVK4_9ACTN</name>
<comment type="caution">
    <text evidence="2">The sequence shown here is derived from an EMBL/GenBank/DDBJ whole genome shotgun (WGS) entry which is preliminary data.</text>
</comment>
<feature type="region of interest" description="Disordered" evidence="1">
    <location>
        <begin position="43"/>
        <end position="78"/>
    </location>
</feature>
<evidence type="ECO:0000256" key="1">
    <source>
        <dbReference type="SAM" id="MobiDB-lite"/>
    </source>
</evidence>
<sequence length="78" mass="8052">MCPDCEDFARTVFLLGQLALYADTSGVDEEFVEAVAPSLAVSLPEPPPGLFPTGHDAENGTDTGTDADEGPDHSGESA</sequence>
<dbReference type="Proteomes" id="UP001458415">
    <property type="component" value="Unassembled WGS sequence"/>
</dbReference>
<gene>
    <name evidence="2" type="ORF">ABT317_02715</name>
</gene>
<evidence type="ECO:0000313" key="2">
    <source>
        <dbReference type="EMBL" id="MER6975979.1"/>
    </source>
</evidence>
<keyword evidence="3" id="KW-1185">Reference proteome</keyword>
<proteinExistence type="predicted"/>
<reference evidence="2 3" key="1">
    <citation type="submission" date="2024-06" db="EMBL/GenBank/DDBJ databases">
        <title>The Natural Products Discovery Center: Release of the First 8490 Sequenced Strains for Exploring Actinobacteria Biosynthetic Diversity.</title>
        <authorList>
            <person name="Kalkreuter E."/>
            <person name="Kautsar S.A."/>
            <person name="Yang D."/>
            <person name="Bader C.D."/>
            <person name="Teijaro C.N."/>
            <person name="Fluegel L."/>
            <person name="Davis C.M."/>
            <person name="Simpson J.R."/>
            <person name="Lauterbach L."/>
            <person name="Steele A.D."/>
            <person name="Gui C."/>
            <person name="Meng S."/>
            <person name="Li G."/>
            <person name="Viehrig K."/>
            <person name="Ye F."/>
            <person name="Su P."/>
            <person name="Kiefer A.F."/>
            <person name="Nichols A."/>
            <person name="Cepeda A.J."/>
            <person name="Yan W."/>
            <person name="Fan B."/>
            <person name="Jiang Y."/>
            <person name="Adhikari A."/>
            <person name="Zheng C.-J."/>
            <person name="Schuster L."/>
            <person name="Cowan T.M."/>
            <person name="Smanski M.J."/>
            <person name="Chevrette M.G."/>
            <person name="De Carvalho L.P.S."/>
            <person name="Shen B."/>
        </authorList>
    </citation>
    <scope>NUCLEOTIDE SEQUENCE [LARGE SCALE GENOMIC DNA]</scope>
    <source>
        <strain evidence="2 3">NPDC000634</strain>
    </source>
</reference>
<accession>A0ABV1VVK4</accession>
<protein>
    <submittedName>
        <fullName evidence="2">Uncharacterized protein</fullName>
    </submittedName>
</protein>